<accession>A0ABS7T9T7</accession>
<dbReference type="InterPro" id="IPR030976">
    <property type="entry name" value="Mod_pep_NH_fam"/>
</dbReference>
<name>A0ABS7T9T7_9GAMM</name>
<reference evidence="1 2" key="1">
    <citation type="submission" date="2021-09" db="EMBL/GenBank/DDBJ databases">
        <title>Lysobacter sp. 13A isolated from the river sediment.</title>
        <authorList>
            <person name="Liu H."/>
            <person name="Li S."/>
            <person name="Mao S."/>
        </authorList>
    </citation>
    <scope>NUCLEOTIDE SEQUENCE [LARGE SCALE GENOMIC DNA]</scope>
    <source>
        <strain evidence="1 2">13A</strain>
    </source>
</reference>
<keyword evidence="2" id="KW-1185">Reference proteome</keyword>
<dbReference type="Proteomes" id="UP001430954">
    <property type="component" value="Unassembled WGS sequence"/>
</dbReference>
<proteinExistence type="predicted"/>
<evidence type="ECO:0000313" key="1">
    <source>
        <dbReference type="EMBL" id="MBZ4040648.1"/>
    </source>
</evidence>
<protein>
    <submittedName>
        <fullName evidence="1">NHLP-related RiPP peptide</fullName>
    </submittedName>
</protein>
<dbReference type="EMBL" id="JAINZW010000009">
    <property type="protein sequence ID" value="MBZ4040648.1"/>
    <property type="molecule type" value="Genomic_DNA"/>
</dbReference>
<dbReference type="RefSeq" id="WP_223677101.1">
    <property type="nucleotide sequence ID" value="NZ_JAINZW010000009.1"/>
</dbReference>
<evidence type="ECO:0000313" key="2">
    <source>
        <dbReference type="Proteomes" id="UP001430954"/>
    </source>
</evidence>
<dbReference type="NCBIfam" id="TIGR04509">
    <property type="entry name" value="mod_pep_NH_fam"/>
    <property type="match status" value="1"/>
</dbReference>
<organism evidence="1 2">
    <name type="scientific">Novilysobacter selenitireducens</name>
    <dbReference type="NCBI Taxonomy" id="2872639"/>
    <lineage>
        <taxon>Bacteria</taxon>
        <taxon>Pseudomonadati</taxon>
        <taxon>Pseudomonadota</taxon>
        <taxon>Gammaproteobacteria</taxon>
        <taxon>Lysobacterales</taxon>
        <taxon>Lysobacteraceae</taxon>
        <taxon>Novilysobacter</taxon>
    </lineage>
</organism>
<comment type="caution">
    <text evidence="1">The sequence shown here is derived from an EMBL/GenBank/DDBJ whole genome shotgun (WGS) entry which is preliminary data.</text>
</comment>
<sequence length="117" mass="12681">MNLTTSSTASSPSLLHKARSAPLSAAATDRLLHLLSTDDTFRERFQANPRQAMEASGFDEDTLLAFPFDCFIGVELASKSVIAGARKEICAMLLRGLNQTTPQLDANTDCSRYSLAQ</sequence>
<gene>
    <name evidence="1" type="ORF">K6753_14005</name>
</gene>